<keyword evidence="1 3" id="KW-0238">DNA-binding</keyword>
<name>A0A0K1PYS4_9BACT</name>
<sequence length="220" mass="24619">MRLLLVEDDRKLGSVLTRVLTSHGYQVVLAANATQARTADVSAIDLAVVDWMLPDGDGLQVCIDLRRADYEGPVLMLTARGQTKDRVQALDLGADDYLTKPFEMEELLARLRALLRRGPRLAALDVGPLHLDIGRRNAFANGKFLALTVREFDLLAYLARRAGQVATKIELIENVWDADEIVPNVVEVHVSRLRDKLGDHAWTIETLRGAGYRLRAERDR</sequence>
<keyword evidence="2" id="KW-0597">Phosphoprotein</keyword>
<dbReference type="OrthoDB" id="9793321at2"/>
<evidence type="ECO:0000259" key="5">
    <source>
        <dbReference type="PROSITE" id="PS51755"/>
    </source>
</evidence>
<dbReference type="Proteomes" id="UP000064967">
    <property type="component" value="Chromosome"/>
</dbReference>
<dbReference type="PANTHER" id="PTHR48111">
    <property type="entry name" value="REGULATOR OF RPOS"/>
    <property type="match status" value="1"/>
</dbReference>
<dbReference type="PATRIC" id="fig|1391654.3.peg.5411"/>
<dbReference type="RefSeq" id="WP_146649647.1">
    <property type="nucleotide sequence ID" value="NZ_CP012333.1"/>
</dbReference>
<dbReference type="GO" id="GO:0000976">
    <property type="term" value="F:transcription cis-regulatory region binding"/>
    <property type="evidence" value="ECO:0007669"/>
    <property type="project" value="TreeGrafter"/>
</dbReference>
<feature type="DNA-binding region" description="OmpR/PhoB-type" evidence="3">
    <location>
        <begin position="121"/>
        <end position="216"/>
    </location>
</feature>
<dbReference type="Gene3D" id="6.10.250.690">
    <property type="match status" value="1"/>
</dbReference>
<reference evidence="6 7" key="1">
    <citation type="submission" date="2015-08" db="EMBL/GenBank/DDBJ databases">
        <authorList>
            <person name="Babu N.S."/>
            <person name="Beckwith C.J."/>
            <person name="Beseler K.G."/>
            <person name="Brison A."/>
            <person name="Carone J.V."/>
            <person name="Caskin T.P."/>
            <person name="Diamond M."/>
            <person name="Durham M.E."/>
            <person name="Foxe J.M."/>
            <person name="Go M."/>
            <person name="Henderson B.A."/>
            <person name="Jones I.B."/>
            <person name="McGettigan J.A."/>
            <person name="Micheletti S.J."/>
            <person name="Nasrallah M.E."/>
            <person name="Ortiz D."/>
            <person name="Piller C.R."/>
            <person name="Privatt S.R."/>
            <person name="Schneider S.L."/>
            <person name="Sharp S."/>
            <person name="Smith T.C."/>
            <person name="Stanton J.D."/>
            <person name="Ullery H.E."/>
            <person name="Wilson R.J."/>
            <person name="Serrano M.G."/>
            <person name="Buck G."/>
            <person name="Lee V."/>
            <person name="Wang Y."/>
            <person name="Carvalho R."/>
            <person name="Voegtly L."/>
            <person name="Shi R."/>
            <person name="Duckworth R."/>
            <person name="Johnson A."/>
            <person name="Loviza R."/>
            <person name="Walstead R."/>
            <person name="Shah Z."/>
            <person name="Kiflezghi M."/>
            <person name="Wade K."/>
            <person name="Ball S.L."/>
            <person name="Bradley K.W."/>
            <person name="Asai D.J."/>
            <person name="Bowman C.A."/>
            <person name="Russell D.A."/>
            <person name="Pope W.H."/>
            <person name="Jacobs-Sera D."/>
            <person name="Hendrix R.W."/>
            <person name="Hatfull G.F."/>
        </authorList>
    </citation>
    <scope>NUCLEOTIDE SEQUENCE [LARGE SCALE GENOMIC DNA]</scope>
    <source>
        <strain evidence="6 7">DSM 27648</strain>
    </source>
</reference>
<dbReference type="GO" id="GO:0032993">
    <property type="term" value="C:protein-DNA complex"/>
    <property type="evidence" value="ECO:0007669"/>
    <property type="project" value="TreeGrafter"/>
</dbReference>
<organism evidence="6 7">
    <name type="scientific">Labilithrix luteola</name>
    <dbReference type="NCBI Taxonomy" id="1391654"/>
    <lineage>
        <taxon>Bacteria</taxon>
        <taxon>Pseudomonadati</taxon>
        <taxon>Myxococcota</taxon>
        <taxon>Polyangia</taxon>
        <taxon>Polyangiales</taxon>
        <taxon>Labilitrichaceae</taxon>
        <taxon>Labilithrix</taxon>
    </lineage>
</organism>
<dbReference type="InterPro" id="IPR001867">
    <property type="entry name" value="OmpR/PhoB-type_DNA-bd"/>
</dbReference>
<keyword evidence="7" id="KW-1185">Reference proteome</keyword>
<evidence type="ECO:0000259" key="4">
    <source>
        <dbReference type="PROSITE" id="PS50110"/>
    </source>
</evidence>
<dbReference type="SMART" id="SM00448">
    <property type="entry name" value="REC"/>
    <property type="match status" value="1"/>
</dbReference>
<dbReference type="GO" id="GO:0005829">
    <property type="term" value="C:cytosol"/>
    <property type="evidence" value="ECO:0007669"/>
    <property type="project" value="TreeGrafter"/>
</dbReference>
<accession>A0A0K1PYS4</accession>
<dbReference type="InterPro" id="IPR016032">
    <property type="entry name" value="Sig_transdc_resp-reg_C-effctor"/>
</dbReference>
<evidence type="ECO:0000256" key="2">
    <source>
        <dbReference type="PROSITE-ProRule" id="PRU00169"/>
    </source>
</evidence>
<evidence type="ECO:0000313" key="7">
    <source>
        <dbReference type="Proteomes" id="UP000064967"/>
    </source>
</evidence>
<dbReference type="InterPro" id="IPR039420">
    <property type="entry name" value="WalR-like"/>
</dbReference>
<dbReference type="EMBL" id="CP012333">
    <property type="protein sequence ID" value="AKU98678.1"/>
    <property type="molecule type" value="Genomic_DNA"/>
</dbReference>
<dbReference type="SUPFAM" id="SSF52172">
    <property type="entry name" value="CheY-like"/>
    <property type="match status" value="1"/>
</dbReference>
<dbReference type="GO" id="GO:0000156">
    <property type="term" value="F:phosphorelay response regulator activity"/>
    <property type="evidence" value="ECO:0007669"/>
    <property type="project" value="TreeGrafter"/>
</dbReference>
<dbReference type="CDD" id="cd00383">
    <property type="entry name" value="trans_reg_C"/>
    <property type="match status" value="1"/>
</dbReference>
<dbReference type="Gene3D" id="1.10.10.10">
    <property type="entry name" value="Winged helix-like DNA-binding domain superfamily/Winged helix DNA-binding domain"/>
    <property type="match status" value="1"/>
</dbReference>
<feature type="domain" description="OmpR/PhoB-type" evidence="5">
    <location>
        <begin position="121"/>
        <end position="216"/>
    </location>
</feature>
<evidence type="ECO:0000256" key="3">
    <source>
        <dbReference type="PROSITE-ProRule" id="PRU01091"/>
    </source>
</evidence>
<dbReference type="Pfam" id="PF00486">
    <property type="entry name" value="Trans_reg_C"/>
    <property type="match status" value="1"/>
</dbReference>
<dbReference type="CDD" id="cd17574">
    <property type="entry name" value="REC_OmpR"/>
    <property type="match status" value="1"/>
</dbReference>
<dbReference type="InterPro" id="IPR001789">
    <property type="entry name" value="Sig_transdc_resp-reg_receiver"/>
</dbReference>
<dbReference type="PANTHER" id="PTHR48111:SF36">
    <property type="entry name" value="TRANSCRIPTIONAL REGULATORY PROTEIN CUTR"/>
    <property type="match status" value="1"/>
</dbReference>
<evidence type="ECO:0000256" key="1">
    <source>
        <dbReference type="ARBA" id="ARBA00023125"/>
    </source>
</evidence>
<dbReference type="PROSITE" id="PS51755">
    <property type="entry name" value="OMPR_PHOB"/>
    <property type="match status" value="1"/>
</dbReference>
<dbReference type="AlphaFoldDB" id="A0A0K1PYS4"/>
<protein>
    <submittedName>
        <fullName evidence="6">Phosphate regulon transcriptional regulatory protein PhoB (SphR)</fullName>
    </submittedName>
</protein>
<dbReference type="PROSITE" id="PS50110">
    <property type="entry name" value="RESPONSE_REGULATORY"/>
    <property type="match status" value="1"/>
</dbReference>
<proteinExistence type="predicted"/>
<dbReference type="SMART" id="SM00862">
    <property type="entry name" value="Trans_reg_C"/>
    <property type="match status" value="1"/>
</dbReference>
<dbReference type="KEGG" id="llu:AKJ09_05342"/>
<evidence type="ECO:0000313" key="6">
    <source>
        <dbReference type="EMBL" id="AKU98678.1"/>
    </source>
</evidence>
<dbReference type="InterPro" id="IPR011006">
    <property type="entry name" value="CheY-like_superfamily"/>
</dbReference>
<dbReference type="GO" id="GO:0006355">
    <property type="term" value="P:regulation of DNA-templated transcription"/>
    <property type="evidence" value="ECO:0007669"/>
    <property type="project" value="InterPro"/>
</dbReference>
<dbReference type="STRING" id="1391654.AKJ09_05342"/>
<feature type="domain" description="Response regulatory" evidence="4">
    <location>
        <begin position="2"/>
        <end position="115"/>
    </location>
</feature>
<dbReference type="Pfam" id="PF00072">
    <property type="entry name" value="Response_reg"/>
    <property type="match status" value="1"/>
</dbReference>
<dbReference type="Gene3D" id="3.40.50.2300">
    <property type="match status" value="1"/>
</dbReference>
<gene>
    <name evidence="6" type="ORF">AKJ09_05342</name>
</gene>
<feature type="modified residue" description="4-aspartylphosphate" evidence="2">
    <location>
        <position position="50"/>
    </location>
</feature>
<dbReference type="SUPFAM" id="SSF46894">
    <property type="entry name" value="C-terminal effector domain of the bipartite response regulators"/>
    <property type="match status" value="1"/>
</dbReference>
<dbReference type="InterPro" id="IPR036388">
    <property type="entry name" value="WH-like_DNA-bd_sf"/>
</dbReference>